<reference evidence="3" key="1">
    <citation type="submission" date="2016-09" db="EMBL/GenBank/DDBJ databases">
        <authorList>
            <person name="Koehorst J."/>
        </authorList>
    </citation>
    <scope>NUCLEOTIDE SEQUENCE [LARGE SCALE GENOMIC DNA]</scope>
</reference>
<dbReference type="STRING" id="1679444.PYTT_2187"/>
<protein>
    <submittedName>
        <fullName evidence="2">Uncharacterized protein</fullName>
    </submittedName>
</protein>
<name>A0A1H6MDI8_9BACT</name>
<organism evidence="2 3">
    <name type="scientific">Akkermansia glycaniphila</name>
    <dbReference type="NCBI Taxonomy" id="1679444"/>
    <lineage>
        <taxon>Bacteria</taxon>
        <taxon>Pseudomonadati</taxon>
        <taxon>Verrucomicrobiota</taxon>
        <taxon>Verrucomicrobiia</taxon>
        <taxon>Verrucomicrobiales</taxon>
        <taxon>Akkermansiaceae</taxon>
        <taxon>Akkermansia</taxon>
    </lineage>
</organism>
<proteinExistence type="predicted"/>
<feature type="signal peptide" evidence="1">
    <location>
        <begin position="1"/>
        <end position="21"/>
    </location>
</feature>
<dbReference type="Proteomes" id="UP000176204">
    <property type="component" value="Chromosome I"/>
</dbReference>
<evidence type="ECO:0000313" key="3">
    <source>
        <dbReference type="Proteomes" id="UP000176204"/>
    </source>
</evidence>
<keyword evidence="3" id="KW-1185">Reference proteome</keyword>
<dbReference type="EMBL" id="LT629973">
    <property type="protein sequence ID" value="SEH97131.1"/>
    <property type="molecule type" value="Genomic_DNA"/>
</dbReference>
<accession>A0A1H6MDI8</accession>
<evidence type="ECO:0000313" key="2">
    <source>
        <dbReference type="EMBL" id="SEH97131.1"/>
    </source>
</evidence>
<dbReference type="RefSeq" id="WP_067771938.1">
    <property type="nucleotide sequence ID" value="NZ_LIGX01000001.1"/>
</dbReference>
<keyword evidence="1" id="KW-0732">Signal</keyword>
<dbReference type="KEGG" id="agl:PYTT_2187"/>
<sequence>MKPSCALSVLALLSVAPVAHAVDVVMSGGPALSSKENLREKGVAHDKWWANFIRAATVRIALIQAKNPDAKITWIVYRTGYERRGKEDGKPYVQWINDLAKKYKVKLVWVSSGEGAIKALNNAPRGGEKVDSFYYFGHSNLYAFMLDYGNDIQAASTAWIHESELGQIDRNIFAPNADCWSFGCYTGMSMSYWWKQTLGLPLNGNLDSTQYGPVSNGYLPKGNGRWVKGDRYGG</sequence>
<evidence type="ECO:0000256" key="1">
    <source>
        <dbReference type="SAM" id="SignalP"/>
    </source>
</evidence>
<feature type="chain" id="PRO_5009604590" evidence="1">
    <location>
        <begin position="22"/>
        <end position="234"/>
    </location>
</feature>
<dbReference type="AlphaFoldDB" id="A0A1H6MDI8"/>
<gene>
    <name evidence="2" type="ORF">PYTT_2187</name>
</gene>
<dbReference type="OrthoDB" id="187043at2"/>